<evidence type="ECO:0000313" key="4">
    <source>
        <dbReference type="EMBL" id="MFC3125763.1"/>
    </source>
</evidence>
<accession>A0ABV7FZD9</accession>
<comment type="caution">
    <text evidence="4">The sequence shown here is derived from an EMBL/GenBank/DDBJ whole genome shotgun (WGS) entry which is preliminary data.</text>
</comment>
<keyword evidence="2" id="KW-0802">TPR repeat</keyword>
<dbReference type="Pfam" id="PF00534">
    <property type="entry name" value="Glycos_transf_1"/>
    <property type="match status" value="1"/>
</dbReference>
<dbReference type="Gene3D" id="1.25.40.10">
    <property type="entry name" value="Tetratricopeptide repeat domain"/>
    <property type="match status" value="1"/>
</dbReference>
<feature type="repeat" description="TPR" evidence="2">
    <location>
        <begin position="127"/>
        <end position="160"/>
    </location>
</feature>
<keyword evidence="5" id="KW-1185">Reference proteome</keyword>
<sequence>MMVLAGARLQQSCSTGAKRSPGGKTAKRLLVPQGSIRSRFTMTQDSAKQMAPQSAATDADALALAADEKRNDAQWVEAAELYTAVLKARPDAWPLMVQRGHCLKESGRVREALASYREAEHHAPDDSDLHLQIGHAHKILGDWQEAALAYARAVSLDPGNVDAWRESSSTAEWLVRHPDTDVTADELLSTEFPGALERPDPPAFHQDSAPVLAGSLVSSRVQMVLDVTDLLDYFNSSRTPTGIQRVQLGIVSRAIEESSESRVDLCFAAYDAGDLSWHQVATKGFTELTTLAARGSDTEDPVWVYTRDTLRQHVAHAPAFAFREGALLVNLGNSWGFPDYFRALRAAQHVYGVRYIPFIHDCVPLIVPEHCLLTMVQDYSRWFGAIGLHAHGILCNSENTKRDVLQQLDRLLPGQTLPIHVIRLDGDPRSVAAIPEDASLAALRALRPGEPYCLFVATIESRKDHLLVFQAWLQLVRRHGPSKVPRLVCVGKAGWHSEAALSLLQNAPELQRHVVLLSRVSDQELDALYDQCLFTVYNSHYEGWGLPITEALAHGKVVLTPRHSALAEAGGEAALYFVPQSQPDLQHKLEQLMFDRDFRMAQEAIVRDKGRPRSWSEIKDQTLAAVLELAEHPRQPLAARKTVNLGQQYRTQRLLRTRPDVALALAEAVRDGLSWHPVEEWGVWCRSGAAILRIPLPPAALGTPLRLYLELRSPPVAVTIPVRCHSANAAVAHFDVSLEAGGDNTFMLDLPPIAEGNLLEIELDNGNGIDLPALGLPDPRRIGLGLRSFMLCRLDDYAARLGFLEQQTLQQAST</sequence>
<dbReference type="EMBL" id="JBHRTN010000010">
    <property type="protein sequence ID" value="MFC3125763.1"/>
    <property type="molecule type" value="Genomic_DNA"/>
</dbReference>
<dbReference type="SMART" id="SM00028">
    <property type="entry name" value="TPR"/>
    <property type="match status" value="3"/>
</dbReference>
<organism evidence="4 5">
    <name type="scientific">Teichococcus globiformis</name>
    <dbReference type="NCBI Taxonomy" id="2307229"/>
    <lineage>
        <taxon>Bacteria</taxon>
        <taxon>Pseudomonadati</taxon>
        <taxon>Pseudomonadota</taxon>
        <taxon>Alphaproteobacteria</taxon>
        <taxon>Acetobacterales</taxon>
        <taxon>Roseomonadaceae</taxon>
        <taxon>Roseomonas</taxon>
    </lineage>
</organism>
<evidence type="ECO:0000259" key="3">
    <source>
        <dbReference type="Pfam" id="PF00534"/>
    </source>
</evidence>
<evidence type="ECO:0000313" key="5">
    <source>
        <dbReference type="Proteomes" id="UP001595593"/>
    </source>
</evidence>
<dbReference type="EC" id="2.4.-.-" evidence="4"/>
<dbReference type="CDD" id="cd03809">
    <property type="entry name" value="GT4_MtfB-like"/>
    <property type="match status" value="1"/>
</dbReference>
<keyword evidence="1 4" id="KW-0808">Transferase</keyword>
<gene>
    <name evidence="4" type="ORF">ACFOD4_11865</name>
</gene>
<dbReference type="InterPro" id="IPR001296">
    <property type="entry name" value="Glyco_trans_1"/>
</dbReference>
<dbReference type="Proteomes" id="UP001595593">
    <property type="component" value="Unassembled WGS sequence"/>
</dbReference>
<proteinExistence type="predicted"/>
<feature type="domain" description="Glycosyl transferase family 1" evidence="3">
    <location>
        <begin position="447"/>
        <end position="601"/>
    </location>
</feature>
<dbReference type="GO" id="GO:0016757">
    <property type="term" value="F:glycosyltransferase activity"/>
    <property type="evidence" value="ECO:0007669"/>
    <property type="project" value="UniProtKB-KW"/>
</dbReference>
<dbReference type="RefSeq" id="WP_379596663.1">
    <property type="nucleotide sequence ID" value="NZ_JBHRTN010000010.1"/>
</dbReference>
<dbReference type="PANTHER" id="PTHR46401:SF2">
    <property type="entry name" value="GLYCOSYLTRANSFERASE WBBK-RELATED"/>
    <property type="match status" value="1"/>
</dbReference>
<dbReference type="Gene3D" id="3.40.50.2000">
    <property type="entry name" value="Glycogen Phosphorylase B"/>
    <property type="match status" value="1"/>
</dbReference>
<keyword evidence="4" id="KW-0328">Glycosyltransferase</keyword>
<dbReference type="InterPro" id="IPR019734">
    <property type="entry name" value="TPR_rpt"/>
</dbReference>
<name>A0ABV7FZD9_9PROT</name>
<reference evidence="5" key="1">
    <citation type="journal article" date="2019" name="Int. J. Syst. Evol. Microbiol.">
        <title>The Global Catalogue of Microorganisms (GCM) 10K type strain sequencing project: providing services to taxonomists for standard genome sequencing and annotation.</title>
        <authorList>
            <consortium name="The Broad Institute Genomics Platform"/>
            <consortium name="The Broad Institute Genome Sequencing Center for Infectious Disease"/>
            <person name="Wu L."/>
            <person name="Ma J."/>
        </authorList>
    </citation>
    <scope>NUCLEOTIDE SEQUENCE [LARGE SCALE GENOMIC DNA]</scope>
    <source>
        <strain evidence="5">KCTC 52094</strain>
    </source>
</reference>
<evidence type="ECO:0000256" key="1">
    <source>
        <dbReference type="ARBA" id="ARBA00022679"/>
    </source>
</evidence>
<dbReference type="InterPro" id="IPR011990">
    <property type="entry name" value="TPR-like_helical_dom_sf"/>
</dbReference>
<evidence type="ECO:0000256" key="2">
    <source>
        <dbReference type="PROSITE-ProRule" id="PRU00339"/>
    </source>
</evidence>
<dbReference type="SUPFAM" id="SSF48452">
    <property type="entry name" value="TPR-like"/>
    <property type="match status" value="1"/>
</dbReference>
<dbReference type="PROSITE" id="PS50005">
    <property type="entry name" value="TPR"/>
    <property type="match status" value="1"/>
</dbReference>
<dbReference type="PANTHER" id="PTHR46401">
    <property type="entry name" value="GLYCOSYLTRANSFERASE WBBK-RELATED"/>
    <property type="match status" value="1"/>
</dbReference>
<dbReference type="SUPFAM" id="SSF53756">
    <property type="entry name" value="UDP-Glycosyltransferase/glycogen phosphorylase"/>
    <property type="match status" value="1"/>
</dbReference>
<protein>
    <submittedName>
        <fullName evidence="4">Glycosyltransferase</fullName>
        <ecNumber evidence="4">2.4.-.-</ecNumber>
    </submittedName>
</protein>